<protein>
    <submittedName>
        <fullName evidence="3">Uncharacterized protein</fullName>
    </submittedName>
</protein>
<accession>A0A8S2M356</accession>
<keyword evidence="2" id="KW-0472">Membrane</keyword>
<name>A0A8S2M356_9BILA</name>
<gene>
    <name evidence="3" type="ORF">SMN809_LOCUS8224</name>
</gene>
<reference evidence="3" key="1">
    <citation type="submission" date="2021-02" db="EMBL/GenBank/DDBJ databases">
        <authorList>
            <person name="Nowell W R."/>
        </authorList>
    </citation>
    <scope>NUCLEOTIDE SEQUENCE</scope>
</reference>
<dbReference type="AlphaFoldDB" id="A0A8S2M356"/>
<keyword evidence="2" id="KW-1133">Transmembrane helix</keyword>
<organism evidence="3 4">
    <name type="scientific">Rotaria magnacalcarata</name>
    <dbReference type="NCBI Taxonomy" id="392030"/>
    <lineage>
        <taxon>Eukaryota</taxon>
        <taxon>Metazoa</taxon>
        <taxon>Spiralia</taxon>
        <taxon>Gnathifera</taxon>
        <taxon>Rotifera</taxon>
        <taxon>Eurotatoria</taxon>
        <taxon>Bdelloidea</taxon>
        <taxon>Philodinida</taxon>
        <taxon>Philodinidae</taxon>
        <taxon>Rotaria</taxon>
    </lineage>
</organism>
<evidence type="ECO:0000313" key="3">
    <source>
        <dbReference type="EMBL" id="CAF3931603.1"/>
    </source>
</evidence>
<keyword evidence="2" id="KW-0812">Transmembrane</keyword>
<evidence type="ECO:0000256" key="1">
    <source>
        <dbReference type="SAM" id="MobiDB-lite"/>
    </source>
</evidence>
<evidence type="ECO:0000256" key="2">
    <source>
        <dbReference type="SAM" id="Phobius"/>
    </source>
</evidence>
<proteinExistence type="predicted"/>
<dbReference type="EMBL" id="CAJOBI010002498">
    <property type="protein sequence ID" value="CAF3931603.1"/>
    <property type="molecule type" value="Genomic_DNA"/>
</dbReference>
<feature type="region of interest" description="Disordered" evidence="1">
    <location>
        <begin position="72"/>
        <end position="93"/>
    </location>
</feature>
<dbReference type="Proteomes" id="UP000676336">
    <property type="component" value="Unassembled WGS sequence"/>
</dbReference>
<sequence>MAFKTTIDIIETQENHCFIFLSCSVSFRVSDSIIAFLSVLYRITNVKCATDAPTPIVDTSIETPITAESTPTLSSNTTTVLNNSTSTGTTTTTKTSTLLSTTTTTTSMVISVVTNGTVTTDSNATRPPDERSGPGWWLLVALLITIIIVIIAGVIFYYRQKSPYRRFLRNWRSHDDGTDNIILQLEQSDMTNDHWPPRISFT</sequence>
<feature type="transmembrane region" description="Helical" evidence="2">
    <location>
        <begin position="136"/>
        <end position="158"/>
    </location>
</feature>
<comment type="caution">
    <text evidence="3">The sequence shown here is derived from an EMBL/GenBank/DDBJ whole genome shotgun (WGS) entry which is preliminary data.</text>
</comment>
<evidence type="ECO:0000313" key="4">
    <source>
        <dbReference type="Proteomes" id="UP000676336"/>
    </source>
</evidence>